<feature type="compositionally biased region" description="Pro residues" evidence="5">
    <location>
        <begin position="1"/>
        <end position="16"/>
    </location>
</feature>
<dbReference type="AlphaFoldDB" id="A0A1H6WH25"/>
<dbReference type="STRING" id="856736.SAMN04488058_104176"/>
<evidence type="ECO:0000313" key="8">
    <source>
        <dbReference type="Proteomes" id="UP000199223"/>
    </source>
</evidence>
<keyword evidence="4 6" id="KW-0472">Membrane</keyword>
<dbReference type="OrthoDB" id="9808930at2"/>
<gene>
    <name evidence="7" type="ORF">SAMN04488058_104176</name>
</gene>
<feature type="transmembrane region" description="Helical" evidence="6">
    <location>
        <begin position="113"/>
        <end position="146"/>
    </location>
</feature>
<dbReference type="Proteomes" id="UP000199223">
    <property type="component" value="Unassembled WGS sequence"/>
</dbReference>
<feature type="transmembrane region" description="Helical" evidence="6">
    <location>
        <begin position="79"/>
        <end position="107"/>
    </location>
</feature>
<keyword evidence="8" id="KW-1185">Reference proteome</keyword>
<evidence type="ECO:0000256" key="2">
    <source>
        <dbReference type="ARBA" id="ARBA00022692"/>
    </source>
</evidence>
<evidence type="ECO:0000256" key="6">
    <source>
        <dbReference type="SAM" id="Phobius"/>
    </source>
</evidence>
<evidence type="ECO:0008006" key="9">
    <source>
        <dbReference type="Google" id="ProtNLM"/>
    </source>
</evidence>
<dbReference type="RefSeq" id="WP_092263932.1">
    <property type="nucleotide sequence ID" value="NZ_FNZA01000004.1"/>
</dbReference>
<reference evidence="8" key="1">
    <citation type="submission" date="2016-10" db="EMBL/GenBank/DDBJ databases">
        <authorList>
            <person name="Varghese N."/>
            <person name="Submissions S."/>
        </authorList>
    </citation>
    <scope>NUCLEOTIDE SEQUENCE [LARGE SCALE GENOMIC DNA]</scope>
    <source>
        <strain evidence="8">CGMCC 1.10218</strain>
    </source>
</reference>
<dbReference type="InterPro" id="IPR019109">
    <property type="entry name" value="MamF_MmsF"/>
</dbReference>
<evidence type="ECO:0000313" key="7">
    <source>
        <dbReference type="EMBL" id="SEJ16248.1"/>
    </source>
</evidence>
<proteinExistence type="predicted"/>
<protein>
    <recommendedName>
        <fullName evidence="9">DUF4870 domain-containing protein</fullName>
    </recommendedName>
</protein>
<comment type="subcellular location">
    <subcellularLocation>
        <location evidence="1">Membrane</location>
        <topology evidence="1">Multi-pass membrane protein</topology>
    </subcellularLocation>
</comment>
<sequence length="165" mass="17532">MTPPPPSPSRLPPTPLSPDGLSAEERTAATLIHLSPLAGLLLPSLGHLLGPLVAWLAYRERSAALDAQGKEVLNFQLTLTLISFVLGTLLFVLMALGMLGGVAGASLSPDLGVFALFGSLAAFFALFIPLALLLSLVPLVFMVIGVSRAGQGRLYRYPLTWRFLR</sequence>
<feature type="region of interest" description="Disordered" evidence="5">
    <location>
        <begin position="1"/>
        <end position="20"/>
    </location>
</feature>
<dbReference type="EMBL" id="FNZA01000004">
    <property type="protein sequence ID" value="SEJ16248.1"/>
    <property type="molecule type" value="Genomic_DNA"/>
</dbReference>
<dbReference type="Pfam" id="PF09685">
    <property type="entry name" value="MamF_MmsF"/>
    <property type="match status" value="1"/>
</dbReference>
<keyword evidence="2 6" id="KW-0812">Transmembrane</keyword>
<name>A0A1H6WH25_9DEIO</name>
<evidence type="ECO:0000256" key="5">
    <source>
        <dbReference type="SAM" id="MobiDB-lite"/>
    </source>
</evidence>
<keyword evidence="3 6" id="KW-1133">Transmembrane helix</keyword>
<evidence type="ECO:0000256" key="1">
    <source>
        <dbReference type="ARBA" id="ARBA00004141"/>
    </source>
</evidence>
<evidence type="ECO:0000256" key="3">
    <source>
        <dbReference type="ARBA" id="ARBA00022989"/>
    </source>
</evidence>
<organism evidence="7 8">
    <name type="scientific">Deinococcus reticulitermitis</name>
    <dbReference type="NCBI Taxonomy" id="856736"/>
    <lineage>
        <taxon>Bacteria</taxon>
        <taxon>Thermotogati</taxon>
        <taxon>Deinococcota</taxon>
        <taxon>Deinococci</taxon>
        <taxon>Deinococcales</taxon>
        <taxon>Deinococcaceae</taxon>
        <taxon>Deinococcus</taxon>
    </lineage>
</organism>
<accession>A0A1H6WH25</accession>
<evidence type="ECO:0000256" key="4">
    <source>
        <dbReference type="ARBA" id="ARBA00023136"/>
    </source>
</evidence>
<feature type="transmembrane region" description="Helical" evidence="6">
    <location>
        <begin position="37"/>
        <end position="58"/>
    </location>
</feature>